<evidence type="ECO:0000313" key="8">
    <source>
        <dbReference type="Proteomes" id="UP000219974"/>
    </source>
</evidence>
<dbReference type="OMA" id="NFYFNHV"/>
<dbReference type="EMBL" id="LT608267">
    <property type="protein sequence ID" value="SCM17173.1"/>
    <property type="molecule type" value="Genomic_DNA"/>
</dbReference>
<evidence type="ECO:0000313" key="7">
    <source>
        <dbReference type="Proteomes" id="UP000219860"/>
    </source>
</evidence>
<evidence type="ECO:0000313" key="4">
    <source>
        <dbReference type="EMBL" id="SCM17173.1"/>
    </source>
</evidence>
<evidence type="ECO:0000313" key="10">
    <source>
        <dbReference type="Proteomes" id="UP000516480"/>
    </source>
</evidence>
<dbReference type="AlphaFoldDB" id="A0A0Y9U0J7"/>
<organism evidence="1 6">
    <name type="scientific">Plasmodium berghei</name>
    <dbReference type="NCBI Taxonomy" id="5821"/>
    <lineage>
        <taxon>Eukaryota</taxon>
        <taxon>Sar</taxon>
        <taxon>Alveolata</taxon>
        <taxon>Apicomplexa</taxon>
        <taxon>Aconoidasida</taxon>
        <taxon>Haemosporida</taxon>
        <taxon>Plasmodiidae</taxon>
        <taxon>Plasmodium</taxon>
        <taxon>Plasmodium (Vinckeia)</taxon>
    </lineage>
</organism>
<sequence>MNVLKKTKILYANKTFFPLKYANFKSNFSSIDFNYKNTKKKKNYSRKNKIKCIFDHSLSVYDRLILFKNLQKDKPVKGGEKLNNKLLYTYLLNEYKKCFDYISFSQIVQSIQIFAELEKKCDDYDFFISVTDLDKNDLCKIREFEFSDKDLHFHRRELLGKICNKFIKQVHEMNGNDLINFIIFFYRWNKGDKRLIFFYNFYFNHVFDNLYLLNHNIYKVLFILNTYVTNNGSNMLFDKSLIKENEFNVCYFKELKKINNYAIKMSKEEIYNKCYLKVYENIDKIENNKMLNILKLYIDNSILNINIDEKIIKVLHKNLMNENIGYLIKLLKIYCTMIKAEKYNNTSIVSKSKEVILCILQNLKQKTGNENVLCDINYSALLNSINNKYILSKLADNNFSLFYELLLKSFFNIKFQNLQFLSISLISIKNIYSTLSKNKCYTNTSLFFSVMKMSLNMCNNLLENCVRMKNKNAIYIISHDKTIDNHVNSKDNNKEANVPKRSNSYFYKIENYDDFIFKLKVNDLLFIKILSNSFVKINKLYSSYDFYLLFNNISCILYYFIINNDVIKRFNDTHIYILNDLSFVYKNIKSESSDTNIILNNVKDLLYKNVLKVSNLYIQNMQEENKFLKEQYVCFLIFLNNLFFDRIIHFDYIKNIWCHVYNAYTYFKNNKMINEDIIALLLLTCSKFQFFIENNSNSRYSRKELLDLKYNIIDDLTINYLQKYKYISLDNLSKILISLSNLKYRYKIYEPLLLKTLENEIIRICPETPNNNFLDMSNYISSNINLENIRNEHIKQHIFINMSKIIECLIKLDIFLYLKEKHVFLSLFKNTFSNMYIKKNLLKKILYIANNLYLYNFYSYACNILEFFFGNEEISYNFNKNIENKVFEKIACFISEDDYIEISNTAFVFFYDYFQMINNEKYQTILNFPQKCTTNFGEIDHKDNTKRTDELLNYKKNTKQIEIDKDDIYKANLQNPINIYFETTDKCNEVQKDCNELTRNNKILKTNVRYNIIRDIMNLFRFLKVDRKKIILFQLYLYLSNIKKIKETNTTSSIFHLQVLSVLKNMNPKYLCVENYQIKNEQGTFLYIIDIVLFKANMFKKCSCF</sequence>
<evidence type="ECO:0000313" key="2">
    <source>
        <dbReference type="EMBL" id="SCL90906.1"/>
    </source>
</evidence>
<name>A0A0Y9U0J7_PLABE</name>
<dbReference type="VEuPathDB" id="PlasmoDB:PBANKA_0307900"/>
<protein>
    <submittedName>
        <fullName evidence="1">Uncharacterized protein</fullName>
    </submittedName>
</protein>
<proteinExistence type="predicted"/>
<dbReference type="Proteomes" id="UP000219860">
    <property type="component" value="Chromosome 3"/>
</dbReference>
<dbReference type="EMBL" id="LT160023">
    <property type="protein sequence ID" value="CXH94348.1"/>
    <property type="molecule type" value="Genomic_DNA"/>
</dbReference>
<dbReference type="EMBL" id="LT614629">
    <property type="protein sequence ID" value="SCN22204.1"/>
    <property type="molecule type" value="Genomic_DNA"/>
</dbReference>
<reference evidence="1 6" key="1">
    <citation type="submission" date="2016-02" db="EMBL/GenBank/DDBJ databases">
        <authorList>
            <consortium name="Pathogen Informatics"/>
        </authorList>
    </citation>
    <scope>NUCLEOTIDE SEQUENCE [LARGE SCALE GENOMIC DNA]</scope>
    <source>
        <strain evidence="1 6">K173</strain>
        <strain evidence="2 10">NK65 ny</strain>
        <strain evidence="5 9">NK65e</strain>
        <strain evidence="3 7">SP11 Antwerpcl1</strain>
        <strain evidence="4 8">SP11 RLL</strain>
    </source>
</reference>
<evidence type="ECO:0000313" key="1">
    <source>
        <dbReference type="EMBL" id="CXH94348.1"/>
    </source>
</evidence>
<evidence type="ECO:0000313" key="9">
    <source>
        <dbReference type="Proteomes" id="UP000220214"/>
    </source>
</evidence>
<dbReference type="EMBL" id="LT608251">
    <property type="protein sequence ID" value="SCM15379.1"/>
    <property type="molecule type" value="Genomic_DNA"/>
</dbReference>
<dbReference type="EMBL" id="LT608139">
    <property type="protein sequence ID" value="SCL90906.1"/>
    <property type="molecule type" value="Genomic_DNA"/>
</dbReference>
<dbReference type="Proteomes" id="UP000069549">
    <property type="component" value="Chromosome 3"/>
</dbReference>
<dbReference type="Proteomes" id="UP000219974">
    <property type="component" value="Chromosome 3"/>
</dbReference>
<evidence type="ECO:0000313" key="6">
    <source>
        <dbReference type="Proteomes" id="UP000069549"/>
    </source>
</evidence>
<accession>A0A0Y9U0J7</accession>
<evidence type="ECO:0000313" key="3">
    <source>
        <dbReference type="EMBL" id="SCM15379.1"/>
    </source>
</evidence>
<evidence type="ECO:0000313" key="5">
    <source>
        <dbReference type="EMBL" id="SCN22204.1"/>
    </source>
</evidence>
<dbReference type="Proteomes" id="UP000516480">
    <property type="component" value="Chromosome 3"/>
</dbReference>
<dbReference type="OrthoDB" id="391998at2759"/>
<dbReference type="Proteomes" id="UP000220214">
    <property type="component" value="Chromosome 3"/>
</dbReference>
<gene>
    <name evidence="1" type="ORF">PBK173_000041600</name>
    <name evidence="5" type="ORF">PBNK65E_000039800</name>
    <name evidence="2" type="ORF">PBNK65NY_000039000</name>
    <name evidence="3" type="ORF">PBSP11A_000039100</name>
    <name evidence="4" type="ORF">PBSP11RLL_000039200</name>
</gene>